<feature type="transmembrane region" description="Helical" evidence="1">
    <location>
        <begin position="55"/>
        <end position="80"/>
    </location>
</feature>
<gene>
    <name evidence="2" type="ORF">DCF19_07690</name>
</gene>
<reference evidence="2 3" key="2">
    <citation type="submission" date="2018-06" db="EMBL/GenBank/DDBJ databases">
        <title>Metagenomic assembly of (sub)arctic Cyanobacteria and their associated microbiome from non-axenic cultures.</title>
        <authorList>
            <person name="Baurain D."/>
        </authorList>
    </citation>
    <scope>NUCLEOTIDE SEQUENCE [LARGE SCALE GENOMIC DNA]</scope>
    <source>
        <strain evidence="2">ULC066bin1</strain>
    </source>
</reference>
<accession>A0A2W4Y3R7</accession>
<proteinExistence type="predicted"/>
<organism evidence="2 3">
    <name type="scientific">Pseudanabaena frigida</name>
    <dbReference type="NCBI Taxonomy" id="945775"/>
    <lineage>
        <taxon>Bacteria</taxon>
        <taxon>Bacillati</taxon>
        <taxon>Cyanobacteriota</taxon>
        <taxon>Cyanophyceae</taxon>
        <taxon>Pseudanabaenales</taxon>
        <taxon>Pseudanabaenaceae</taxon>
        <taxon>Pseudanabaena</taxon>
    </lineage>
</organism>
<keyword evidence="1" id="KW-0812">Transmembrane</keyword>
<evidence type="ECO:0000313" key="3">
    <source>
        <dbReference type="Proteomes" id="UP000249467"/>
    </source>
</evidence>
<feature type="transmembrane region" description="Helical" evidence="1">
    <location>
        <begin position="12"/>
        <end position="35"/>
    </location>
</feature>
<dbReference type="EMBL" id="QBML01000008">
    <property type="protein sequence ID" value="PZO42121.1"/>
    <property type="molecule type" value="Genomic_DNA"/>
</dbReference>
<protein>
    <submittedName>
        <fullName evidence="2">Sterol desaturase</fullName>
    </submittedName>
</protein>
<evidence type="ECO:0000256" key="1">
    <source>
        <dbReference type="SAM" id="Phobius"/>
    </source>
</evidence>
<comment type="caution">
    <text evidence="2">The sequence shown here is derived from an EMBL/GenBank/DDBJ whole genome shotgun (WGS) entry which is preliminary data.</text>
</comment>
<keyword evidence="1" id="KW-1133">Transmembrane helix</keyword>
<dbReference type="Proteomes" id="UP000249467">
    <property type="component" value="Unassembled WGS sequence"/>
</dbReference>
<dbReference type="AlphaFoldDB" id="A0A2W4Y3R7"/>
<name>A0A2W4Y3R7_9CYAN</name>
<sequence length="185" mass="21712">MEVFLEVTLELIKAITATVLLLLLGDFFSTFFYHVPEHVFGKFHSIVHHGKNRSFLHYAVLTRNPLVLLDGILGAVPYFIFTPWLWQLSAVGTIIGLLLGEFHVVWRHVSILEWKTPEPFKSWCDLLFITTPERHWLHHQNAFAAFGDIFSFYEYPAEKWLLFLRFVRRKFKQLNQTNNGKPVNV</sequence>
<keyword evidence="1" id="KW-0472">Membrane</keyword>
<feature type="transmembrane region" description="Helical" evidence="1">
    <location>
        <begin position="86"/>
        <end position="106"/>
    </location>
</feature>
<evidence type="ECO:0000313" key="2">
    <source>
        <dbReference type="EMBL" id="PZO42121.1"/>
    </source>
</evidence>
<reference evidence="2 3" key="1">
    <citation type="submission" date="2018-04" db="EMBL/GenBank/DDBJ databases">
        <authorList>
            <person name="Go L.Y."/>
            <person name="Mitchell J.A."/>
        </authorList>
    </citation>
    <scope>NUCLEOTIDE SEQUENCE [LARGE SCALE GENOMIC DNA]</scope>
    <source>
        <strain evidence="2">ULC066bin1</strain>
    </source>
</reference>